<keyword evidence="2" id="KW-0677">Repeat</keyword>
<dbReference type="InterPro" id="IPR002902">
    <property type="entry name" value="GNK2"/>
</dbReference>
<dbReference type="Gene3D" id="3.30.430.20">
    <property type="entry name" value="Gnk2 domain, C-X8-C-X2-C motif"/>
    <property type="match status" value="1"/>
</dbReference>
<dbReference type="Pfam" id="PF01657">
    <property type="entry name" value="Stress-antifung"/>
    <property type="match status" value="1"/>
</dbReference>
<sequence>MKNALRIAVAAAVVLTIIAAGGAIVAVGTDQSRQSGIRIATTTEETWGAPYCDDTGASAAFEAHKAQVLDELVDVTSTAKGRRRYSTTFPPGSSADDVVSGVAFCSPLVGVSECTSCLAGAKLSLVVRSCAFMRSGIVVLPHCTVAYAPAA</sequence>
<evidence type="ECO:0000259" key="3">
    <source>
        <dbReference type="PROSITE" id="PS51473"/>
    </source>
</evidence>
<keyword evidence="5" id="KW-1185">Reference proteome</keyword>
<gene>
    <name evidence="4" type="ORF">LTRI10_LOCUS1172</name>
</gene>
<dbReference type="Proteomes" id="UP001497516">
    <property type="component" value="Chromosome 1"/>
</dbReference>
<evidence type="ECO:0000256" key="2">
    <source>
        <dbReference type="ARBA" id="ARBA00022737"/>
    </source>
</evidence>
<evidence type="ECO:0000313" key="4">
    <source>
        <dbReference type="EMBL" id="CAL1353257.1"/>
    </source>
</evidence>
<dbReference type="CDD" id="cd23509">
    <property type="entry name" value="Gnk2-like"/>
    <property type="match status" value="1"/>
</dbReference>
<protein>
    <recommendedName>
        <fullName evidence="3">Gnk2-homologous domain-containing protein</fullName>
    </recommendedName>
</protein>
<name>A0AAV2CA79_9ROSI</name>
<accession>A0AAV2CA79</accession>
<evidence type="ECO:0000256" key="1">
    <source>
        <dbReference type="ARBA" id="ARBA00022729"/>
    </source>
</evidence>
<proteinExistence type="predicted"/>
<reference evidence="4 5" key="1">
    <citation type="submission" date="2024-04" db="EMBL/GenBank/DDBJ databases">
        <authorList>
            <person name="Fracassetti M."/>
        </authorList>
    </citation>
    <scope>NUCLEOTIDE SEQUENCE [LARGE SCALE GENOMIC DNA]</scope>
</reference>
<dbReference type="EMBL" id="OZ034813">
    <property type="protein sequence ID" value="CAL1353257.1"/>
    <property type="molecule type" value="Genomic_DNA"/>
</dbReference>
<dbReference type="InterPro" id="IPR038408">
    <property type="entry name" value="GNK2_sf"/>
</dbReference>
<keyword evidence="1" id="KW-0732">Signal</keyword>
<dbReference type="PROSITE" id="PS51473">
    <property type="entry name" value="GNK2"/>
    <property type="match status" value="1"/>
</dbReference>
<evidence type="ECO:0000313" key="5">
    <source>
        <dbReference type="Proteomes" id="UP001497516"/>
    </source>
</evidence>
<dbReference type="AlphaFoldDB" id="A0AAV2CA79"/>
<organism evidence="4 5">
    <name type="scientific">Linum trigynum</name>
    <dbReference type="NCBI Taxonomy" id="586398"/>
    <lineage>
        <taxon>Eukaryota</taxon>
        <taxon>Viridiplantae</taxon>
        <taxon>Streptophyta</taxon>
        <taxon>Embryophyta</taxon>
        <taxon>Tracheophyta</taxon>
        <taxon>Spermatophyta</taxon>
        <taxon>Magnoliopsida</taxon>
        <taxon>eudicotyledons</taxon>
        <taxon>Gunneridae</taxon>
        <taxon>Pentapetalae</taxon>
        <taxon>rosids</taxon>
        <taxon>fabids</taxon>
        <taxon>Malpighiales</taxon>
        <taxon>Linaceae</taxon>
        <taxon>Linum</taxon>
    </lineage>
</organism>
<feature type="domain" description="Gnk2-homologous" evidence="3">
    <location>
        <begin position="43"/>
        <end position="151"/>
    </location>
</feature>